<reference evidence="3" key="1">
    <citation type="journal article" date="2024" name="Algal Res.">
        <title>Biochemical, toxicological and genomic investigation of a high-biomass producing Limnothrix strain isolated from Italian shallow drinking water reservoir.</title>
        <authorList>
            <person name="Simonazzi M."/>
            <person name="Shishido T.K."/>
            <person name="Delbaje E."/>
            <person name="Wahlsten M."/>
            <person name="Fewer D.P."/>
            <person name="Sivonen K."/>
            <person name="Pezzolesi L."/>
            <person name="Pistocchi R."/>
        </authorList>
    </citation>
    <scope>NUCLEOTIDE SEQUENCE [LARGE SCALE GENOMIC DNA]</scope>
    <source>
        <strain evidence="3">LRLZ20PSL1</strain>
    </source>
</reference>
<keyword evidence="3" id="KW-1185">Reference proteome</keyword>
<organism evidence="2 3">
    <name type="scientific">Limnothrix redekei LRLZ20PSL1</name>
    <dbReference type="NCBI Taxonomy" id="3112953"/>
    <lineage>
        <taxon>Bacteria</taxon>
        <taxon>Bacillati</taxon>
        <taxon>Cyanobacteriota</taxon>
        <taxon>Cyanophyceae</taxon>
        <taxon>Pseudanabaenales</taxon>
        <taxon>Pseudanabaenaceae</taxon>
        <taxon>Limnothrix</taxon>
    </lineage>
</organism>
<comment type="caution">
    <text evidence="2">The sequence shown here is derived from an EMBL/GenBank/DDBJ whole genome shotgun (WGS) entry which is preliminary data.</text>
</comment>
<dbReference type="SUPFAM" id="SSF52980">
    <property type="entry name" value="Restriction endonuclease-like"/>
    <property type="match status" value="1"/>
</dbReference>
<dbReference type="Gene3D" id="3.90.1570.10">
    <property type="entry name" value="tt1808, chain A"/>
    <property type="match status" value="1"/>
</dbReference>
<dbReference type="PANTHER" id="PTHR36558:SF1">
    <property type="entry name" value="RESTRICTION ENDONUCLEASE DOMAIN-CONTAINING PROTEIN-RELATED"/>
    <property type="match status" value="1"/>
</dbReference>
<proteinExistence type="predicted"/>
<accession>A0ABW7CBB4</accession>
<dbReference type="GO" id="GO:0004519">
    <property type="term" value="F:endonuclease activity"/>
    <property type="evidence" value="ECO:0007669"/>
    <property type="project" value="UniProtKB-KW"/>
</dbReference>
<dbReference type="InterPro" id="IPR012296">
    <property type="entry name" value="Nuclease_put_TT1808"/>
</dbReference>
<keyword evidence="2" id="KW-0378">Hydrolase</keyword>
<dbReference type="EMBL" id="JAZAQF010000042">
    <property type="protein sequence ID" value="MFG3817434.1"/>
    <property type="molecule type" value="Genomic_DNA"/>
</dbReference>
<evidence type="ECO:0000259" key="1">
    <source>
        <dbReference type="Pfam" id="PF05685"/>
    </source>
</evidence>
<dbReference type="PANTHER" id="PTHR36558">
    <property type="entry name" value="GLR1098 PROTEIN"/>
    <property type="match status" value="1"/>
</dbReference>
<gene>
    <name evidence="2" type="ORF">VPK24_07265</name>
</gene>
<keyword evidence="2" id="KW-0540">Nuclease</keyword>
<dbReference type="Pfam" id="PF05685">
    <property type="entry name" value="Uma2"/>
    <property type="match status" value="1"/>
</dbReference>
<dbReference type="InterPro" id="IPR008538">
    <property type="entry name" value="Uma2"/>
</dbReference>
<name>A0ABW7CBB4_9CYAN</name>
<dbReference type="CDD" id="cd06260">
    <property type="entry name" value="DUF820-like"/>
    <property type="match status" value="1"/>
</dbReference>
<protein>
    <submittedName>
        <fullName evidence="2">Uma2 family endonuclease</fullName>
    </submittedName>
</protein>
<dbReference type="InterPro" id="IPR011335">
    <property type="entry name" value="Restrct_endonuc-II-like"/>
</dbReference>
<feature type="domain" description="Putative restriction endonuclease" evidence="1">
    <location>
        <begin position="11"/>
        <end position="174"/>
    </location>
</feature>
<sequence length="192" mass="22588">MLAIEQHYSLADYRSLEERSEQRHEYANGLIWEMPGGSINHSRIATEICGLLMSQLDATQFEVFNSDLRLWIPTYQRGTYPDVMVIAGPPQRHDDRDDEVLSPCFLVEVLSPSTELFDRDDKFRFYRSIPEFAEYLLVRQDEPFITHFWKLDHSNWQFCDYCDRTQAIALKTLPATLPIAQIYRRVVFSESK</sequence>
<dbReference type="Proteomes" id="UP001604335">
    <property type="component" value="Unassembled WGS sequence"/>
</dbReference>
<evidence type="ECO:0000313" key="2">
    <source>
        <dbReference type="EMBL" id="MFG3817434.1"/>
    </source>
</evidence>
<keyword evidence="2" id="KW-0255">Endonuclease</keyword>
<dbReference type="RefSeq" id="WP_393011756.1">
    <property type="nucleotide sequence ID" value="NZ_JAZAQF010000042.1"/>
</dbReference>
<evidence type="ECO:0000313" key="3">
    <source>
        <dbReference type="Proteomes" id="UP001604335"/>
    </source>
</evidence>